<reference evidence="1 2" key="1">
    <citation type="submission" date="2019-09" db="EMBL/GenBank/DDBJ databases">
        <title>Flavobacterium sp. nov., isolated from glacier ice.</title>
        <authorList>
            <person name="Liu Q."/>
        </authorList>
    </citation>
    <scope>NUCLEOTIDE SEQUENCE [LARGE SCALE GENOMIC DNA]</scope>
    <source>
        <strain evidence="1 2">NBRC 112527</strain>
    </source>
</reference>
<dbReference type="OrthoDB" id="1493739at2"/>
<dbReference type="RefSeq" id="WP_151106119.1">
    <property type="nucleotide sequence ID" value="NZ_WAEM01000001.1"/>
</dbReference>
<evidence type="ECO:0000313" key="2">
    <source>
        <dbReference type="Proteomes" id="UP000490922"/>
    </source>
</evidence>
<dbReference type="AlphaFoldDB" id="A0A7J5AK25"/>
<keyword evidence="2" id="KW-1185">Reference proteome</keyword>
<dbReference type="Proteomes" id="UP000490922">
    <property type="component" value="Unassembled WGS sequence"/>
</dbReference>
<accession>A0A7J5AK25</accession>
<dbReference type="EMBL" id="WAEM01000001">
    <property type="protein sequence ID" value="KAB1157926.1"/>
    <property type="molecule type" value="Genomic_DNA"/>
</dbReference>
<evidence type="ECO:0000313" key="1">
    <source>
        <dbReference type="EMBL" id="KAB1157926.1"/>
    </source>
</evidence>
<organism evidence="1 2">
    <name type="scientific">Flavobacterium luteum</name>
    <dbReference type="NCBI Taxonomy" id="2026654"/>
    <lineage>
        <taxon>Bacteria</taxon>
        <taxon>Pseudomonadati</taxon>
        <taxon>Bacteroidota</taxon>
        <taxon>Flavobacteriia</taxon>
        <taxon>Flavobacteriales</taxon>
        <taxon>Flavobacteriaceae</taxon>
        <taxon>Flavobacterium</taxon>
    </lineage>
</organism>
<sequence>MNQKKNILKKRVSNRRYPLRKCKKPDCQVNYVPTDARQIYCCEQHRVDFNNDKRKEKEAVTLLFLNKVKSNEAILKKVKTSDHYTKYRCVKKDLLDYEGYDFTYYHQILINKKTGCEGHVCFDYILELVDPIELLFIIKKKSENEL</sequence>
<comment type="caution">
    <text evidence="1">The sequence shown here is derived from an EMBL/GenBank/DDBJ whole genome shotgun (WGS) entry which is preliminary data.</text>
</comment>
<proteinExistence type="predicted"/>
<gene>
    <name evidence="1" type="ORF">F6464_02255</name>
</gene>
<protein>
    <submittedName>
        <fullName evidence="1">Uncharacterized protein</fullName>
    </submittedName>
</protein>
<name>A0A7J5AK25_9FLAO</name>